<feature type="region of interest" description="Disordered" evidence="2">
    <location>
        <begin position="1"/>
        <end position="25"/>
    </location>
</feature>
<dbReference type="KEGG" id="ccho:CCHOA_11115"/>
<evidence type="ECO:0000259" key="3">
    <source>
        <dbReference type="Pfam" id="PF00440"/>
    </source>
</evidence>
<evidence type="ECO:0000256" key="1">
    <source>
        <dbReference type="ARBA" id="ARBA00023125"/>
    </source>
</evidence>
<dbReference type="Gene3D" id="1.10.357.10">
    <property type="entry name" value="Tetracycline Repressor, domain 2"/>
    <property type="match status" value="1"/>
</dbReference>
<proteinExistence type="predicted"/>
<dbReference type="InterPro" id="IPR009057">
    <property type="entry name" value="Homeodomain-like_sf"/>
</dbReference>
<dbReference type="Proteomes" id="UP000269019">
    <property type="component" value="Chromosome"/>
</dbReference>
<dbReference type="OrthoDB" id="2570341at2"/>
<dbReference type="RefSeq" id="WP_123930162.1">
    <property type="nucleotide sequence ID" value="NZ_CP033896.1"/>
</dbReference>
<evidence type="ECO:0000256" key="2">
    <source>
        <dbReference type="SAM" id="MobiDB-lite"/>
    </source>
</evidence>
<accession>A0A3G6JD62</accession>
<dbReference type="EMBL" id="CP033896">
    <property type="protein sequence ID" value="AZA14600.1"/>
    <property type="molecule type" value="Genomic_DNA"/>
</dbReference>
<dbReference type="Pfam" id="PF00440">
    <property type="entry name" value="TetR_N"/>
    <property type="match status" value="1"/>
</dbReference>
<name>A0A3G6JD62_9CORY</name>
<dbReference type="InterPro" id="IPR036271">
    <property type="entry name" value="Tet_transcr_reg_TetR-rel_C_sf"/>
</dbReference>
<dbReference type="SUPFAM" id="SSF46689">
    <property type="entry name" value="Homeodomain-like"/>
    <property type="match status" value="1"/>
</dbReference>
<dbReference type="GO" id="GO:0003677">
    <property type="term" value="F:DNA binding"/>
    <property type="evidence" value="ECO:0007669"/>
    <property type="project" value="UniProtKB-KW"/>
</dbReference>
<sequence length="264" mass="29516">MAARHKKPNDMTAGDFRPPVRIGRKTGPKPTFTEADVIVAALRLGIGEFTLTQIAQKIGVATSAVYRIFDSRDDLVRACVDYCARRLQWQIMPGTTWEQALRSWAERVWEVCETYKGMDAQLFLHPGVFLPTQHSLTRMIDLLVRAGLDRRVATLVFDFVTETVVATHLGVSTTQSLFNADAAERRKQAGFLDADDPTVIPRGRITNDTYELIDDPEEYAAAIKDAQFHTPDQQPRLAREALDVKLDLIMVAVRKVAAESTDAT</sequence>
<evidence type="ECO:0000313" key="5">
    <source>
        <dbReference type="Proteomes" id="UP000269019"/>
    </source>
</evidence>
<evidence type="ECO:0000313" key="4">
    <source>
        <dbReference type="EMBL" id="AZA14600.1"/>
    </source>
</evidence>
<feature type="domain" description="HTH tetR-type" evidence="3">
    <location>
        <begin position="45"/>
        <end position="79"/>
    </location>
</feature>
<keyword evidence="5" id="KW-1185">Reference proteome</keyword>
<reference evidence="4 5" key="1">
    <citation type="submission" date="2018-11" db="EMBL/GenBank/DDBJ databases">
        <authorList>
            <person name="Kleinhagauer T."/>
            <person name="Glaeser S.P."/>
            <person name="Spergser J."/>
            <person name="Ruckert C."/>
            <person name="Kaempfer P."/>
            <person name="Busse H.-J."/>
        </authorList>
    </citation>
    <scope>NUCLEOTIDE SEQUENCE [LARGE SCALE GENOMIC DNA]</scope>
    <source>
        <strain evidence="4 5">200CH</strain>
    </source>
</reference>
<dbReference type="InterPro" id="IPR001647">
    <property type="entry name" value="HTH_TetR"/>
</dbReference>
<protein>
    <recommendedName>
        <fullName evidence="3">HTH tetR-type domain-containing protein</fullName>
    </recommendedName>
</protein>
<organism evidence="4 5">
    <name type="scientific">Corynebacterium choanae</name>
    <dbReference type="NCBI Taxonomy" id="1862358"/>
    <lineage>
        <taxon>Bacteria</taxon>
        <taxon>Bacillati</taxon>
        <taxon>Actinomycetota</taxon>
        <taxon>Actinomycetes</taxon>
        <taxon>Mycobacteriales</taxon>
        <taxon>Corynebacteriaceae</taxon>
        <taxon>Corynebacterium</taxon>
    </lineage>
</organism>
<gene>
    <name evidence="4" type="ORF">CCHOA_11115</name>
</gene>
<dbReference type="SUPFAM" id="SSF48498">
    <property type="entry name" value="Tetracyclin repressor-like, C-terminal domain"/>
    <property type="match status" value="1"/>
</dbReference>
<dbReference type="AlphaFoldDB" id="A0A3G6JD62"/>
<keyword evidence="1" id="KW-0238">DNA-binding</keyword>